<accession>A0A813JLI1</accession>
<dbReference type="AlphaFoldDB" id="A0A813JLI1"/>
<proteinExistence type="predicted"/>
<feature type="non-terminal residue" evidence="1">
    <location>
        <position position="1"/>
    </location>
</feature>
<protein>
    <submittedName>
        <fullName evidence="1">Uncharacterized protein</fullName>
    </submittedName>
</protein>
<comment type="caution">
    <text evidence="1">The sequence shown here is derived from an EMBL/GenBank/DDBJ whole genome shotgun (WGS) entry which is preliminary data.</text>
</comment>
<name>A0A813JLI1_POLGL</name>
<organism evidence="1 2">
    <name type="scientific">Polarella glacialis</name>
    <name type="common">Dinoflagellate</name>
    <dbReference type="NCBI Taxonomy" id="89957"/>
    <lineage>
        <taxon>Eukaryota</taxon>
        <taxon>Sar</taxon>
        <taxon>Alveolata</taxon>
        <taxon>Dinophyceae</taxon>
        <taxon>Suessiales</taxon>
        <taxon>Suessiaceae</taxon>
        <taxon>Polarella</taxon>
    </lineage>
</organism>
<evidence type="ECO:0000313" key="1">
    <source>
        <dbReference type="EMBL" id="CAE8681636.1"/>
    </source>
</evidence>
<evidence type="ECO:0000313" key="2">
    <source>
        <dbReference type="Proteomes" id="UP000626109"/>
    </source>
</evidence>
<sequence>VEVLTKLLQAPLGAVLQCCSSEAGLGQAKHPLLCLATSIPQLRDAVFSCPKASILPDSVHLGQLLSALQPPMLPLQNGSAGAPPKECLSCLKAHGQKRQVAPNAACSYCSSLYLHPKLAAYCQHCGQMQAPTSKGCCSNCEYPMPNLLTAAAVLQGQFCAKCMSKNNTQRRMGPSRTCGNCRSQRTNIPVCTFCNWCDVCSLDHLGYIVEGLTAPAATAQTAFKDTAKFMVTNSLEVFEASPVKMVELMTAMVDGFKGIRTCTIQVTPEKMKQLVLNSLLGSCKVLTDTFPVGEADLVVDELGSDAGTQGSFEYT</sequence>
<dbReference type="EMBL" id="CAJNNW010025977">
    <property type="protein sequence ID" value="CAE8681636.1"/>
    <property type="molecule type" value="Genomic_DNA"/>
</dbReference>
<gene>
    <name evidence="1" type="ORF">PGLA2088_LOCUS22527</name>
</gene>
<reference evidence="1" key="1">
    <citation type="submission" date="2021-02" db="EMBL/GenBank/DDBJ databases">
        <authorList>
            <person name="Dougan E. K."/>
            <person name="Rhodes N."/>
            <person name="Thang M."/>
            <person name="Chan C."/>
        </authorList>
    </citation>
    <scope>NUCLEOTIDE SEQUENCE</scope>
</reference>
<dbReference type="Proteomes" id="UP000626109">
    <property type="component" value="Unassembled WGS sequence"/>
</dbReference>